<evidence type="ECO:0000256" key="5">
    <source>
        <dbReference type="ARBA" id="ARBA00022989"/>
    </source>
</evidence>
<dbReference type="PANTHER" id="PTHR24221:SF654">
    <property type="entry name" value="ATP-BINDING CASSETTE SUB-FAMILY B MEMBER 6"/>
    <property type="match status" value="1"/>
</dbReference>
<dbReference type="InterPro" id="IPR039421">
    <property type="entry name" value="Type_1_exporter"/>
</dbReference>
<dbReference type="GO" id="GO:0005524">
    <property type="term" value="F:ATP binding"/>
    <property type="evidence" value="ECO:0007669"/>
    <property type="project" value="UniProtKB-KW"/>
</dbReference>
<dbReference type="Pfam" id="PF00005">
    <property type="entry name" value="ABC_tran"/>
    <property type="match status" value="1"/>
</dbReference>
<evidence type="ECO:0000256" key="6">
    <source>
        <dbReference type="ARBA" id="ARBA00023136"/>
    </source>
</evidence>
<feature type="transmembrane region" description="Helical" evidence="7">
    <location>
        <begin position="71"/>
        <end position="98"/>
    </location>
</feature>
<gene>
    <name evidence="10" type="ORF">IAI61_05510</name>
</gene>
<dbReference type="PROSITE" id="PS50929">
    <property type="entry name" value="ABC_TM1F"/>
    <property type="match status" value="1"/>
</dbReference>
<dbReference type="Gene3D" id="1.20.1560.10">
    <property type="entry name" value="ABC transporter type 1, transmembrane domain"/>
    <property type="match status" value="1"/>
</dbReference>
<dbReference type="InterPro" id="IPR003593">
    <property type="entry name" value="AAA+_ATPase"/>
</dbReference>
<dbReference type="Pfam" id="PF00664">
    <property type="entry name" value="ABC_membrane"/>
    <property type="match status" value="1"/>
</dbReference>
<dbReference type="SMART" id="SM00382">
    <property type="entry name" value="AAA"/>
    <property type="match status" value="1"/>
</dbReference>
<dbReference type="InterPro" id="IPR027417">
    <property type="entry name" value="P-loop_NTPase"/>
</dbReference>
<keyword evidence="6 7" id="KW-0472">Membrane</keyword>
<dbReference type="RefSeq" id="WP_207415901.1">
    <property type="nucleotide sequence ID" value="NZ_CP061178.1"/>
</dbReference>
<evidence type="ECO:0000259" key="8">
    <source>
        <dbReference type="PROSITE" id="PS50893"/>
    </source>
</evidence>
<dbReference type="SUPFAM" id="SSF52540">
    <property type="entry name" value="P-loop containing nucleoside triphosphate hydrolases"/>
    <property type="match status" value="1"/>
</dbReference>
<dbReference type="InterPro" id="IPR011527">
    <property type="entry name" value="ABC1_TM_dom"/>
</dbReference>
<evidence type="ECO:0000256" key="7">
    <source>
        <dbReference type="SAM" id="Phobius"/>
    </source>
</evidence>
<keyword evidence="3" id="KW-0547">Nucleotide-binding</keyword>
<keyword evidence="2 7" id="KW-0812">Transmembrane</keyword>
<evidence type="ECO:0000256" key="3">
    <source>
        <dbReference type="ARBA" id="ARBA00022741"/>
    </source>
</evidence>
<protein>
    <submittedName>
        <fullName evidence="10">ABC transporter ATP-binding protein</fullName>
    </submittedName>
</protein>
<evidence type="ECO:0000313" key="11">
    <source>
        <dbReference type="Proteomes" id="UP001518989"/>
    </source>
</evidence>
<reference evidence="10 11" key="1">
    <citation type="submission" date="2020-09" db="EMBL/GenBank/DDBJ databases">
        <title>Roseomonas.</title>
        <authorList>
            <person name="Zhu W."/>
        </authorList>
    </citation>
    <scope>NUCLEOTIDE SEQUENCE [LARGE SCALE GENOMIC DNA]</scope>
    <source>
        <strain evidence="10 11">573</strain>
    </source>
</reference>
<comment type="subcellular location">
    <subcellularLocation>
        <location evidence="1">Cell membrane</location>
        <topology evidence="1">Multi-pass membrane protein</topology>
    </subcellularLocation>
</comment>
<feature type="domain" description="ABC transporter" evidence="8">
    <location>
        <begin position="357"/>
        <end position="590"/>
    </location>
</feature>
<dbReference type="EMBL" id="JACTNG010000002">
    <property type="protein sequence ID" value="MBO1078479.1"/>
    <property type="molecule type" value="Genomic_DNA"/>
</dbReference>
<evidence type="ECO:0000256" key="4">
    <source>
        <dbReference type="ARBA" id="ARBA00022840"/>
    </source>
</evidence>
<comment type="caution">
    <text evidence="10">The sequence shown here is derived from an EMBL/GenBank/DDBJ whole genome shotgun (WGS) entry which is preliminary data.</text>
</comment>
<proteinExistence type="predicted"/>
<keyword evidence="11" id="KW-1185">Reference proteome</keyword>
<feature type="domain" description="ABC transmembrane type-1" evidence="9">
    <location>
        <begin position="40"/>
        <end position="322"/>
    </location>
</feature>
<keyword evidence="5 7" id="KW-1133">Transmembrane helix</keyword>
<feature type="transmembrane region" description="Helical" evidence="7">
    <location>
        <begin position="146"/>
        <end position="169"/>
    </location>
</feature>
<evidence type="ECO:0000259" key="9">
    <source>
        <dbReference type="PROSITE" id="PS50929"/>
    </source>
</evidence>
<keyword evidence="4 10" id="KW-0067">ATP-binding</keyword>
<dbReference type="InterPro" id="IPR003439">
    <property type="entry name" value="ABC_transporter-like_ATP-bd"/>
</dbReference>
<organism evidence="10 11">
    <name type="scientific">Roseomonas haemaphysalidis</name>
    <dbReference type="NCBI Taxonomy" id="2768162"/>
    <lineage>
        <taxon>Bacteria</taxon>
        <taxon>Pseudomonadati</taxon>
        <taxon>Pseudomonadota</taxon>
        <taxon>Alphaproteobacteria</taxon>
        <taxon>Acetobacterales</taxon>
        <taxon>Roseomonadaceae</taxon>
        <taxon>Roseomonas</taxon>
    </lineage>
</organism>
<dbReference type="InterPro" id="IPR036640">
    <property type="entry name" value="ABC1_TM_sf"/>
</dbReference>
<dbReference type="PANTHER" id="PTHR24221">
    <property type="entry name" value="ATP-BINDING CASSETTE SUB-FAMILY B"/>
    <property type="match status" value="1"/>
</dbReference>
<dbReference type="PROSITE" id="PS00211">
    <property type="entry name" value="ABC_TRANSPORTER_1"/>
    <property type="match status" value="1"/>
</dbReference>
<feature type="transmembrane region" description="Helical" evidence="7">
    <location>
        <begin position="175"/>
        <end position="194"/>
    </location>
</feature>
<dbReference type="PROSITE" id="PS50893">
    <property type="entry name" value="ABC_TRANSPORTER_2"/>
    <property type="match status" value="1"/>
</dbReference>
<sequence>MSAVDHPDRTSKQAGKGGDLRRVAATLWQSAVPLMRWQMAGLLACAALGSAFQALSPLALKAIVDGFAGGFLAVVVPVMAYAGLIGAARVVPAVALWGHQRLSRRIERVLTLRAYARLLDLPHAFFLQHRSGEMARTVSDGVGGHTVVLMALIFSVLPFVVEVGIAVLVLSTSALPWSVTGMLIVFIAIYGCVFEKTVAGVRASHRDAMKDTAAAAGIAQDAFTNHEAIKLFAREGYVVDHVAEGLARSDRHWFRYMRLSGLGGAAQGLVIAAAMGCTLLLTAREVAAGRLTAGDFVLVGAYVLQVMGPVERLGHLAREVTRGLDQAQRLRLLLTEPSERELHPGRAAMPTGGALSVQVRGLRFGYGDQEVLRGVDLDIPAGHTLAVVGRSGAGKSTLAKLFVRLYPATAGQILLDGVSIKDLDLHGLRSAIAVVPQETVLMHDTLRRNVAFGRPDASMAEIEQAAQAAGLDQLVASLPEGWETVVGERGLRLSGGERQRVAIARALLKQPRLLVLDEATASLDTRTEREVQLQLDRLAQRTTTLVIAHRLSTIREADQIVVLDAGAVAERGSHDDLLRRQGLYASLWYAQSEEERAEADNPAGHVGR</sequence>
<dbReference type="SUPFAM" id="SSF90123">
    <property type="entry name" value="ABC transporter transmembrane region"/>
    <property type="match status" value="1"/>
</dbReference>
<accession>A0ABS3KLX8</accession>
<evidence type="ECO:0000313" key="10">
    <source>
        <dbReference type="EMBL" id="MBO1078479.1"/>
    </source>
</evidence>
<feature type="transmembrane region" description="Helical" evidence="7">
    <location>
        <begin position="39"/>
        <end position="59"/>
    </location>
</feature>
<evidence type="ECO:0000256" key="2">
    <source>
        <dbReference type="ARBA" id="ARBA00022692"/>
    </source>
</evidence>
<feature type="transmembrane region" description="Helical" evidence="7">
    <location>
        <begin position="259"/>
        <end position="281"/>
    </location>
</feature>
<dbReference type="Proteomes" id="UP001518989">
    <property type="component" value="Unassembled WGS sequence"/>
</dbReference>
<dbReference type="InterPro" id="IPR017871">
    <property type="entry name" value="ABC_transporter-like_CS"/>
</dbReference>
<evidence type="ECO:0000256" key="1">
    <source>
        <dbReference type="ARBA" id="ARBA00004651"/>
    </source>
</evidence>
<dbReference type="Gene3D" id="3.40.50.300">
    <property type="entry name" value="P-loop containing nucleotide triphosphate hydrolases"/>
    <property type="match status" value="1"/>
</dbReference>
<name>A0ABS3KLX8_9PROT</name>